<organism evidence="6 7">
    <name type="scientific">Leeuwenhoekiella parthenopeia</name>
    <dbReference type="NCBI Taxonomy" id="2890320"/>
    <lineage>
        <taxon>Bacteria</taxon>
        <taxon>Pseudomonadati</taxon>
        <taxon>Bacteroidota</taxon>
        <taxon>Flavobacteriia</taxon>
        <taxon>Flavobacteriales</taxon>
        <taxon>Flavobacteriaceae</taxon>
        <taxon>Leeuwenhoekiella</taxon>
    </lineage>
</organism>
<evidence type="ECO:0000256" key="3">
    <source>
        <dbReference type="ARBA" id="ARBA00023163"/>
    </source>
</evidence>
<evidence type="ECO:0000256" key="1">
    <source>
        <dbReference type="ARBA" id="ARBA00023015"/>
    </source>
</evidence>
<dbReference type="InterPro" id="IPR009057">
    <property type="entry name" value="Homeodomain-like_sf"/>
</dbReference>
<keyword evidence="4" id="KW-0812">Transmembrane</keyword>
<name>A0ABS8GMT8_9FLAO</name>
<dbReference type="SUPFAM" id="SSF48452">
    <property type="entry name" value="TPR-like"/>
    <property type="match status" value="1"/>
</dbReference>
<feature type="transmembrane region" description="Helical" evidence="4">
    <location>
        <begin position="372"/>
        <end position="393"/>
    </location>
</feature>
<dbReference type="PANTHER" id="PTHR43280:SF2">
    <property type="entry name" value="HTH-TYPE TRANSCRIPTIONAL REGULATOR EXSA"/>
    <property type="match status" value="1"/>
</dbReference>
<accession>A0ABS8GMT8</accession>
<gene>
    <name evidence="6" type="ORF">LLW17_00715</name>
</gene>
<keyword evidence="4" id="KW-0472">Membrane</keyword>
<comment type="caution">
    <text evidence="6">The sequence shown here is derived from an EMBL/GenBank/DDBJ whole genome shotgun (WGS) entry which is preliminary data.</text>
</comment>
<keyword evidence="2" id="KW-0238">DNA-binding</keyword>
<keyword evidence="7" id="KW-1185">Reference proteome</keyword>
<dbReference type="Pfam" id="PF12833">
    <property type="entry name" value="HTH_18"/>
    <property type="match status" value="1"/>
</dbReference>
<reference evidence="6 7" key="1">
    <citation type="submission" date="2021-11" db="EMBL/GenBank/DDBJ databases">
        <title>Seasonal and diel survey of microbial diversity of the Tyrrhenian coast.</title>
        <authorList>
            <person name="Gattoni G."/>
            <person name="Corral P."/>
        </authorList>
    </citation>
    <scope>NUCLEOTIDE SEQUENCE [LARGE SCALE GENOMIC DNA]</scope>
    <source>
        <strain evidence="6 7">Mr9</strain>
    </source>
</reference>
<dbReference type="Proteomes" id="UP001197770">
    <property type="component" value="Unassembled WGS sequence"/>
</dbReference>
<dbReference type="Gene3D" id="1.10.10.60">
    <property type="entry name" value="Homeodomain-like"/>
    <property type="match status" value="1"/>
</dbReference>
<evidence type="ECO:0000259" key="5">
    <source>
        <dbReference type="PROSITE" id="PS01124"/>
    </source>
</evidence>
<keyword evidence="1" id="KW-0805">Transcription regulation</keyword>
<dbReference type="RefSeq" id="WP_228228348.1">
    <property type="nucleotide sequence ID" value="NZ_JAJGMW010000001.1"/>
</dbReference>
<evidence type="ECO:0000313" key="6">
    <source>
        <dbReference type="EMBL" id="MCC4211224.1"/>
    </source>
</evidence>
<evidence type="ECO:0000256" key="4">
    <source>
        <dbReference type="SAM" id="Phobius"/>
    </source>
</evidence>
<sequence length="563" mass="65025">MYFNIKYCFIIILLISVSLQAQKSNRFERLSEEELLKYYDSTADLDSLQFIANRYLELAKASNDKIKLARGYDLMARVYDTDTNLKYADSIIQVSKNLENHKNYPAIGYLLKGFYYYIKDDFVNALVNFEESEQFILKNDFEKILTYRLGVSAIHKLIGSSSIEFQKRTLQLIEDQDDFELVYYDAFFNICEGIAYSYLDLNDLKNAEFYFLKGQKLVDKLNLDDYESFIFHDRGILAFENQDYDSALDFFNKASVSDFDLSKRITFLIDRANAKQLFGNYAGAKKDFIRADSLFVDSGVFPEQLNDLYSFLICDASDSKNFEMQQVYIDRFIRVQNEEKSRFEELNKYINSKSNSLNHSSAIISKSEFNKAGFVFLLIIATLLLFVLIILFIKRAEVADKFSMLLEGGFLFRGPDPKNKDTSQKVQQAEQVVTYEQKDADSTLDLGIDVVVVKDILKKLDDFEAKKEFIKIGGLRNVSSHLKTNSSYLSKVINAYKKQSFANYIHELRIAEAVNKLKSDTILRSYTIEAISKEFGYSSAESFSKAFKRITNLYPSVFIKNLG</sequence>
<dbReference type="InterPro" id="IPR011990">
    <property type="entry name" value="TPR-like_helical_dom_sf"/>
</dbReference>
<dbReference type="SUPFAM" id="SSF46689">
    <property type="entry name" value="Homeodomain-like"/>
    <property type="match status" value="1"/>
</dbReference>
<feature type="domain" description="HTH araC/xylS-type" evidence="5">
    <location>
        <begin position="454"/>
        <end position="561"/>
    </location>
</feature>
<dbReference type="InterPro" id="IPR018060">
    <property type="entry name" value="HTH_AraC"/>
</dbReference>
<evidence type="ECO:0000256" key="2">
    <source>
        <dbReference type="ARBA" id="ARBA00023125"/>
    </source>
</evidence>
<evidence type="ECO:0000313" key="7">
    <source>
        <dbReference type="Proteomes" id="UP001197770"/>
    </source>
</evidence>
<dbReference type="PROSITE" id="PS01124">
    <property type="entry name" value="HTH_ARAC_FAMILY_2"/>
    <property type="match status" value="1"/>
</dbReference>
<protein>
    <submittedName>
        <fullName evidence="6">Helix-turn-helix domain-containing protein</fullName>
    </submittedName>
</protein>
<keyword evidence="4" id="KW-1133">Transmembrane helix</keyword>
<dbReference type="PANTHER" id="PTHR43280">
    <property type="entry name" value="ARAC-FAMILY TRANSCRIPTIONAL REGULATOR"/>
    <property type="match status" value="1"/>
</dbReference>
<keyword evidence="3" id="KW-0804">Transcription</keyword>
<dbReference type="SMART" id="SM00342">
    <property type="entry name" value="HTH_ARAC"/>
    <property type="match status" value="1"/>
</dbReference>
<dbReference type="EMBL" id="JAJGMW010000001">
    <property type="protein sequence ID" value="MCC4211224.1"/>
    <property type="molecule type" value="Genomic_DNA"/>
</dbReference>
<proteinExistence type="predicted"/>
<dbReference type="Gene3D" id="1.25.40.10">
    <property type="entry name" value="Tetratricopeptide repeat domain"/>
    <property type="match status" value="1"/>
</dbReference>